<organism evidence="2 3">
    <name type="scientific">Ktedonospora formicarum</name>
    <dbReference type="NCBI Taxonomy" id="2778364"/>
    <lineage>
        <taxon>Bacteria</taxon>
        <taxon>Bacillati</taxon>
        <taxon>Chloroflexota</taxon>
        <taxon>Ktedonobacteria</taxon>
        <taxon>Ktedonobacterales</taxon>
        <taxon>Ktedonobacteraceae</taxon>
        <taxon>Ktedonospora</taxon>
    </lineage>
</organism>
<dbReference type="Gene3D" id="3.10.450.50">
    <property type="match status" value="1"/>
</dbReference>
<dbReference type="Pfam" id="PF12680">
    <property type="entry name" value="SnoaL_2"/>
    <property type="match status" value="1"/>
</dbReference>
<dbReference type="RefSeq" id="WP_220196694.1">
    <property type="nucleotide sequence ID" value="NZ_BNJF01000003.1"/>
</dbReference>
<dbReference type="InterPro" id="IPR037401">
    <property type="entry name" value="SnoaL-like"/>
</dbReference>
<dbReference type="InterPro" id="IPR032710">
    <property type="entry name" value="NTF2-like_dom_sf"/>
</dbReference>
<feature type="domain" description="SnoaL-like" evidence="1">
    <location>
        <begin position="49"/>
        <end position="142"/>
    </location>
</feature>
<reference evidence="2" key="1">
    <citation type="submission" date="2020-10" db="EMBL/GenBank/DDBJ databases">
        <title>Taxonomic study of unclassified bacteria belonging to the class Ktedonobacteria.</title>
        <authorList>
            <person name="Yabe S."/>
            <person name="Wang C.M."/>
            <person name="Zheng Y."/>
            <person name="Sakai Y."/>
            <person name="Cavaletti L."/>
            <person name="Monciardini P."/>
            <person name="Donadio S."/>
        </authorList>
    </citation>
    <scope>NUCLEOTIDE SEQUENCE</scope>
    <source>
        <strain evidence="2">SOSP1-1</strain>
    </source>
</reference>
<sequence length="181" mass="20043">MNFTTRCSPSTPIASIQVPSGLLQRLPKQQKERNHDENGRCPPPADALTAWQNAFFTRDANAFAEEFAENVVLEASALREPVVGRERVRQLLWTTAEIYESLVFTDQARSGQRCYVEWVATAFGGKPLRGSTILATNQEGKIDHVVIQHRPLDGLLAFSAELGKRMIGAEDAGLFWKDSAG</sequence>
<gene>
    <name evidence="2" type="ORF">KSX_55550</name>
</gene>
<dbReference type="Proteomes" id="UP000612362">
    <property type="component" value="Unassembled WGS sequence"/>
</dbReference>
<evidence type="ECO:0000313" key="3">
    <source>
        <dbReference type="Proteomes" id="UP000612362"/>
    </source>
</evidence>
<dbReference type="AlphaFoldDB" id="A0A8J3I7C1"/>
<name>A0A8J3I7C1_9CHLR</name>
<proteinExistence type="predicted"/>
<dbReference type="EMBL" id="BNJF01000003">
    <property type="protein sequence ID" value="GHO47392.1"/>
    <property type="molecule type" value="Genomic_DNA"/>
</dbReference>
<comment type="caution">
    <text evidence="2">The sequence shown here is derived from an EMBL/GenBank/DDBJ whole genome shotgun (WGS) entry which is preliminary data.</text>
</comment>
<accession>A0A8J3I7C1</accession>
<evidence type="ECO:0000259" key="1">
    <source>
        <dbReference type="Pfam" id="PF12680"/>
    </source>
</evidence>
<protein>
    <recommendedName>
        <fullName evidence="1">SnoaL-like domain-containing protein</fullName>
    </recommendedName>
</protein>
<evidence type="ECO:0000313" key="2">
    <source>
        <dbReference type="EMBL" id="GHO47392.1"/>
    </source>
</evidence>
<dbReference type="SUPFAM" id="SSF54427">
    <property type="entry name" value="NTF2-like"/>
    <property type="match status" value="1"/>
</dbReference>
<keyword evidence="3" id="KW-1185">Reference proteome</keyword>